<comment type="caution">
    <text evidence="1">The sequence shown here is derived from an EMBL/GenBank/DDBJ whole genome shotgun (WGS) entry which is preliminary data.</text>
</comment>
<gene>
    <name evidence="1" type="ORF">GCM10009765_51670</name>
</gene>
<keyword evidence="2" id="KW-1185">Reference proteome</keyword>
<name>A0ABN2I020_9ACTN</name>
<accession>A0ABN2I020</accession>
<sequence>MLDREDQLARSLRTGPFHLALRSAIECRGLSLARLQYRLAQQGIQVAQSTLSYWQQGIRRPERAESLRAVTMLEEILRLPNGSLTILLGSRRPRGRWLNHLPGSRALAEVMSGPREAVDRLLTEIGGAPGKVRVASLHEFLFLDGQGRLARSELHHVVRAVSGRTDRLVALYAGDPGCDASRIDVRATVNCQIGRIRRDSVEGLVAAEILFGREVSDGETHAMRYEFLDGTADTPFPGHQRGFPFSGGQYLLFLQFDPGCRPSRCLYRSLRRDPQPQEIPVSSHSAVHILEDDIQPGVLSLTCDWP</sequence>
<proteinExistence type="predicted"/>
<evidence type="ECO:0008006" key="3">
    <source>
        <dbReference type="Google" id="ProtNLM"/>
    </source>
</evidence>
<evidence type="ECO:0000313" key="2">
    <source>
        <dbReference type="Proteomes" id="UP001500618"/>
    </source>
</evidence>
<protein>
    <recommendedName>
        <fullName evidence="3">XRE family transcriptional regulator</fullName>
    </recommendedName>
</protein>
<dbReference type="Proteomes" id="UP001500618">
    <property type="component" value="Unassembled WGS sequence"/>
</dbReference>
<reference evidence="1 2" key="1">
    <citation type="journal article" date="2019" name="Int. J. Syst. Evol. Microbiol.">
        <title>The Global Catalogue of Microorganisms (GCM) 10K type strain sequencing project: providing services to taxonomists for standard genome sequencing and annotation.</title>
        <authorList>
            <consortium name="The Broad Institute Genomics Platform"/>
            <consortium name="The Broad Institute Genome Sequencing Center for Infectious Disease"/>
            <person name="Wu L."/>
            <person name="Ma J."/>
        </authorList>
    </citation>
    <scope>NUCLEOTIDE SEQUENCE [LARGE SCALE GENOMIC DNA]</scope>
    <source>
        <strain evidence="1 2">JCM 14718</strain>
    </source>
</reference>
<organism evidence="1 2">
    <name type="scientific">Fodinicola feengrottensis</name>
    <dbReference type="NCBI Taxonomy" id="435914"/>
    <lineage>
        <taxon>Bacteria</taxon>
        <taxon>Bacillati</taxon>
        <taxon>Actinomycetota</taxon>
        <taxon>Actinomycetes</taxon>
        <taxon>Mycobacteriales</taxon>
        <taxon>Fodinicola</taxon>
    </lineage>
</organism>
<evidence type="ECO:0000313" key="1">
    <source>
        <dbReference type="EMBL" id="GAA1696094.1"/>
    </source>
</evidence>
<dbReference type="EMBL" id="BAAANY010000020">
    <property type="protein sequence ID" value="GAA1696094.1"/>
    <property type="molecule type" value="Genomic_DNA"/>
</dbReference>